<dbReference type="EMBL" id="JAACJK010000058">
    <property type="protein sequence ID" value="KAF5336317.1"/>
    <property type="molecule type" value="Genomic_DNA"/>
</dbReference>
<accession>A0A8H5C6V9</accession>
<gene>
    <name evidence="2" type="ORF">D9611_006478</name>
</gene>
<feature type="region of interest" description="Disordered" evidence="1">
    <location>
        <begin position="1"/>
        <end position="34"/>
    </location>
</feature>
<dbReference type="OrthoDB" id="3257338at2759"/>
<dbReference type="Proteomes" id="UP000541558">
    <property type="component" value="Unassembled WGS sequence"/>
</dbReference>
<evidence type="ECO:0000256" key="1">
    <source>
        <dbReference type="SAM" id="MobiDB-lite"/>
    </source>
</evidence>
<name>A0A8H5C6V9_9AGAR</name>
<feature type="compositionally biased region" description="Gly residues" evidence="1">
    <location>
        <begin position="1"/>
        <end position="10"/>
    </location>
</feature>
<dbReference type="AlphaFoldDB" id="A0A8H5C6V9"/>
<evidence type="ECO:0000313" key="2">
    <source>
        <dbReference type="EMBL" id="KAF5336317.1"/>
    </source>
</evidence>
<comment type="caution">
    <text evidence="2">The sequence shown here is derived from an EMBL/GenBank/DDBJ whole genome shotgun (WGS) entry which is preliminary data.</text>
</comment>
<feature type="compositionally biased region" description="Basic and acidic residues" evidence="1">
    <location>
        <begin position="317"/>
        <end position="326"/>
    </location>
</feature>
<protein>
    <submittedName>
        <fullName evidence="2">Uncharacterized protein</fullName>
    </submittedName>
</protein>
<dbReference type="InterPro" id="IPR040521">
    <property type="entry name" value="KDZ"/>
</dbReference>
<organism evidence="2 3">
    <name type="scientific">Ephemerocybe angulata</name>
    <dbReference type="NCBI Taxonomy" id="980116"/>
    <lineage>
        <taxon>Eukaryota</taxon>
        <taxon>Fungi</taxon>
        <taxon>Dikarya</taxon>
        <taxon>Basidiomycota</taxon>
        <taxon>Agaricomycotina</taxon>
        <taxon>Agaricomycetes</taxon>
        <taxon>Agaricomycetidae</taxon>
        <taxon>Agaricales</taxon>
        <taxon>Agaricineae</taxon>
        <taxon>Psathyrellaceae</taxon>
        <taxon>Ephemerocybe</taxon>
    </lineage>
</organism>
<sequence>MLTPGAGLGDGEAAERGWADTNALGPSTREMGPGTWRDTLDCHFGDYNWRKITDLGSSLLKKMNNAVLNVAEHVIAHQELEQTLNPTDLEKWKGIMVEWEKDPKKPSPFEMVVETPTQKVVRRVMADDETEALKTGKDFSLNSEISPSALIARGLDLEAEQKVEAWYEILQLYIPASVVLRKQGSTEVTVQPYKLSLWLPSEIGGRAICDRRLIEIEYDLRTAQAQEALANIKRHVQRRVTVRDLKARWLRGQGANTRALTLLGSIEDRISAARDEYRQSRLAILSLGKMLGRSGEEALYPPLEDADIRPMAPETAPEPKKPNGETRRTLSWIWRHGSAIENQTLVEAETVRVEWGKSKARATRYQEEVLIESQWRERGTVWEKETISPEYLEGLKAYAEKQSNIFQGLRCSFEHMWADVDKTIAYAKAEIATPELFYKRRQSEIEGAQKNNRIFPIPLEFDAPPPSPMVS</sequence>
<proteinExistence type="predicted"/>
<reference evidence="2 3" key="1">
    <citation type="journal article" date="2020" name="ISME J.">
        <title>Uncovering the hidden diversity of litter-decomposition mechanisms in mushroom-forming fungi.</title>
        <authorList>
            <person name="Floudas D."/>
            <person name="Bentzer J."/>
            <person name="Ahren D."/>
            <person name="Johansson T."/>
            <person name="Persson P."/>
            <person name="Tunlid A."/>
        </authorList>
    </citation>
    <scope>NUCLEOTIDE SEQUENCE [LARGE SCALE GENOMIC DNA]</scope>
    <source>
        <strain evidence="2 3">CBS 175.51</strain>
    </source>
</reference>
<evidence type="ECO:0000313" key="3">
    <source>
        <dbReference type="Proteomes" id="UP000541558"/>
    </source>
</evidence>
<dbReference type="Pfam" id="PF18758">
    <property type="entry name" value="KDZ"/>
    <property type="match status" value="1"/>
</dbReference>
<feature type="region of interest" description="Disordered" evidence="1">
    <location>
        <begin position="303"/>
        <end position="326"/>
    </location>
</feature>
<keyword evidence="3" id="KW-1185">Reference proteome</keyword>